<organism evidence="1">
    <name type="scientific">Marivirga arenosa</name>
    <dbReference type="NCBI Taxonomy" id="3059076"/>
    <lineage>
        <taxon>Bacteria</taxon>
        <taxon>Pseudomonadati</taxon>
        <taxon>Bacteroidota</taxon>
        <taxon>Cytophagia</taxon>
        <taxon>Cytophagales</taxon>
        <taxon>Marivirgaceae</taxon>
        <taxon>Marivirga</taxon>
    </lineage>
</organism>
<sequence length="136" mass="15333">MKKLFVIFCFFSLAATCQNQKKTTKENPCDPTIICTMEFKVIKLEIVDSEGNPVQLDEYYTEIEDKKIIVDKDLIGNPNGIYPVASDGEMDKVSFEGDKLTFIGLLNGEKVVEHTLVIGKDCCHIQLIKGEQKIEL</sequence>
<dbReference type="EMBL" id="CP129968">
    <property type="protein sequence ID" value="WKK79456.2"/>
    <property type="molecule type" value="Genomic_DNA"/>
</dbReference>
<accession>A0AA49GCC1</accession>
<dbReference type="Proteomes" id="UP001232019">
    <property type="component" value="Chromosome"/>
</dbReference>
<dbReference type="AlphaFoldDB" id="A0AA49GCC1"/>
<proteinExistence type="predicted"/>
<reference evidence="1" key="1">
    <citation type="submission" date="2023-08" db="EMBL/GenBank/DDBJ databases">
        <title>Comparative genomics and taxonomic characterization of three novel marine species of genus Marivirga.</title>
        <authorList>
            <person name="Muhammad N."/>
            <person name="Kim S.-G."/>
        </authorList>
    </citation>
    <scope>NUCLEOTIDE SEQUENCE</scope>
    <source>
        <strain evidence="1">BKB1-2</strain>
    </source>
</reference>
<protein>
    <submittedName>
        <fullName evidence="1">Uncharacterized protein</fullName>
    </submittedName>
</protein>
<dbReference type="KEGG" id="marp:QYS47_18875"/>
<dbReference type="RefSeq" id="WP_322346979.1">
    <property type="nucleotide sequence ID" value="NZ_CP129968.2"/>
</dbReference>
<evidence type="ECO:0000313" key="1">
    <source>
        <dbReference type="EMBL" id="WKK79456.2"/>
    </source>
</evidence>
<name>A0AA49GCC1_9BACT</name>
<gene>
    <name evidence="1" type="ORF">QYS47_18875</name>
</gene>